<comment type="caution">
    <text evidence="4">The sequence shown here is derived from an EMBL/GenBank/DDBJ whole genome shotgun (WGS) entry which is preliminary data.</text>
</comment>
<dbReference type="SUPFAM" id="SSF53335">
    <property type="entry name" value="S-adenosyl-L-methionine-dependent methyltransferases"/>
    <property type="match status" value="1"/>
</dbReference>
<dbReference type="InterPro" id="IPR019257">
    <property type="entry name" value="MeTrfase_dom"/>
</dbReference>
<dbReference type="InterPro" id="IPR029063">
    <property type="entry name" value="SAM-dependent_MTases_sf"/>
</dbReference>
<dbReference type="Pfam" id="PF10017">
    <property type="entry name" value="Methyltransf_33"/>
    <property type="match status" value="1"/>
</dbReference>
<dbReference type="RefSeq" id="WP_204915749.1">
    <property type="nucleotide sequence ID" value="NZ_JAFEUP010000002.1"/>
</dbReference>
<dbReference type="PANTHER" id="PTHR43397:SF1">
    <property type="entry name" value="ERGOTHIONEINE BIOSYNTHESIS PROTEIN 1"/>
    <property type="match status" value="1"/>
</dbReference>
<gene>
    <name evidence="4" type="primary">egtD</name>
    <name evidence="4" type="ORF">JQX08_07920</name>
</gene>
<sequence length="321" mass="36011">MPHTVHFHDEQHPTLPCASLRQTTLDGFATDPKWASPKFFYDRRGSELFEQICQQPEYYPTRTEEAILASAAHTIAEIAGHQANLVELGSGASRKVRLLLEAMHPASYLGIDISQDFLRDSTARLADDYPWLDVHAACADFSQPLHLPEGFDGAHPLAFFPGSSIGNFTPTEAAAFLSNLHELLPKHGGLLIGVDLVKDRQVLEAAYNDEAGVTAAFNLNLLERIRRELDSDIDPKRFVHHAFFNERESRIEMHLISPQAQQVRIESQRFSFAAGESLHTENSYKYTTASFCDLAGTAGFRSVACWTDPQRLFSVHYLERE</sequence>
<keyword evidence="1 4" id="KW-0489">Methyltransferase</keyword>
<dbReference type="EC" id="2.1.1.44" evidence="4"/>
<dbReference type="InterPro" id="IPR035094">
    <property type="entry name" value="EgtD"/>
</dbReference>
<evidence type="ECO:0000256" key="2">
    <source>
        <dbReference type="ARBA" id="ARBA00022679"/>
    </source>
</evidence>
<reference evidence="4 5" key="1">
    <citation type="submission" date="2021-02" db="EMBL/GenBank/DDBJ databases">
        <authorList>
            <person name="Lee D.-H."/>
        </authorList>
    </citation>
    <scope>NUCLEOTIDE SEQUENCE [LARGE SCALE GENOMIC DNA]</scope>
    <source>
        <strain evidence="4 5">UL073</strain>
    </source>
</reference>
<evidence type="ECO:0000259" key="3">
    <source>
        <dbReference type="Pfam" id="PF10017"/>
    </source>
</evidence>
<keyword evidence="5" id="KW-1185">Reference proteome</keyword>
<dbReference type="EMBL" id="JAFEUP010000002">
    <property type="protein sequence ID" value="MBM7060634.1"/>
    <property type="molecule type" value="Genomic_DNA"/>
</dbReference>
<feature type="domain" description="Histidine-specific methyltransferase SAM-dependent" evidence="3">
    <location>
        <begin position="21"/>
        <end position="319"/>
    </location>
</feature>
<organism evidence="4 5">
    <name type="scientific">Zestomonas insulae</name>
    <dbReference type="NCBI Taxonomy" id="2809017"/>
    <lineage>
        <taxon>Bacteria</taxon>
        <taxon>Pseudomonadati</taxon>
        <taxon>Pseudomonadota</taxon>
        <taxon>Gammaproteobacteria</taxon>
        <taxon>Pseudomonadales</taxon>
        <taxon>Pseudomonadaceae</taxon>
        <taxon>Zestomonas</taxon>
    </lineage>
</organism>
<dbReference type="NCBIfam" id="TIGR03438">
    <property type="entry name" value="egtD_ergothio"/>
    <property type="match status" value="1"/>
</dbReference>
<dbReference type="InterPro" id="IPR051128">
    <property type="entry name" value="EgtD_Methyltrsf_superfamily"/>
</dbReference>
<accession>A0ABS2IBZ4</accession>
<evidence type="ECO:0000256" key="1">
    <source>
        <dbReference type="ARBA" id="ARBA00022603"/>
    </source>
</evidence>
<dbReference type="GO" id="GO:0052706">
    <property type="term" value="F:L-histidine N(alpha)-methyltransferase activity"/>
    <property type="evidence" value="ECO:0007669"/>
    <property type="project" value="UniProtKB-EC"/>
</dbReference>
<dbReference type="Proteomes" id="UP000717995">
    <property type="component" value="Unassembled WGS sequence"/>
</dbReference>
<dbReference type="GO" id="GO:0032259">
    <property type="term" value="P:methylation"/>
    <property type="evidence" value="ECO:0007669"/>
    <property type="project" value="UniProtKB-KW"/>
</dbReference>
<protein>
    <submittedName>
        <fullName evidence="4">L-histidine N(Alpha)-methyltransferase</fullName>
        <ecNumber evidence="4">2.1.1.44</ecNumber>
    </submittedName>
</protein>
<name>A0ABS2IBZ4_9GAMM</name>
<dbReference type="PIRSF" id="PIRSF018005">
    <property type="entry name" value="UCP018005"/>
    <property type="match status" value="1"/>
</dbReference>
<dbReference type="PANTHER" id="PTHR43397">
    <property type="entry name" value="ERGOTHIONEINE BIOSYNTHESIS PROTEIN 1"/>
    <property type="match status" value="1"/>
</dbReference>
<keyword evidence="2 4" id="KW-0808">Transferase</keyword>
<proteinExistence type="predicted"/>
<evidence type="ECO:0000313" key="5">
    <source>
        <dbReference type="Proteomes" id="UP000717995"/>
    </source>
</evidence>
<dbReference type="InterPro" id="IPR017804">
    <property type="entry name" value="MeTrfase_EgtD-like"/>
</dbReference>
<dbReference type="Gene3D" id="3.40.50.150">
    <property type="entry name" value="Vaccinia Virus protein VP39"/>
    <property type="match status" value="1"/>
</dbReference>
<evidence type="ECO:0000313" key="4">
    <source>
        <dbReference type="EMBL" id="MBM7060634.1"/>
    </source>
</evidence>